<feature type="transmembrane region" description="Helical" evidence="12">
    <location>
        <begin position="248"/>
        <end position="267"/>
    </location>
</feature>
<feature type="transmembrane region" description="Helical" evidence="12">
    <location>
        <begin position="410"/>
        <end position="427"/>
    </location>
</feature>
<feature type="transmembrane region" description="Helical" evidence="12">
    <location>
        <begin position="180"/>
        <end position="198"/>
    </location>
</feature>
<dbReference type="KEGG" id="spu:575210"/>
<evidence type="ECO:0000256" key="10">
    <source>
        <dbReference type="ARBA" id="ARBA00044501"/>
    </source>
</evidence>
<keyword evidence="5 12" id="KW-1133">Transmembrane helix</keyword>
<feature type="transmembrane region" description="Helical" evidence="12">
    <location>
        <begin position="351"/>
        <end position="368"/>
    </location>
</feature>
<dbReference type="FunCoup" id="A0A7M7RBY0">
    <property type="interactions" value="1511"/>
</dbReference>
<comment type="pathway">
    <text evidence="10">Porphyrin-containing compound metabolism; heme A biosynthesis; heme A from heme O: step 1/1.</text>
</comment>
<keyword evidence="8" id="KW-0350">Heme biosynthesis</keyword>
<dbReference type="RefSeq" id="XP_780720.2">
    <property type="nucleotide sequence ID" value="XM_775627.5"/>
</dbReference>
<keyword evidence="14" id="KW-1185">Reference proteome</keyword>
<dbReference type="InParanoid" id="A0A7M7RBY0"/>
<keyword evidence="4" id="KW-0479">Metal-binding</keyword>
<evidence type="ECO:0000256" key="12">
    <source>
        <dbReference type="SAM" id="Phobius"/>
    </source>
</evidence>
<dbReference type="InterPro" id="IPR003780">
    <property type="entry name" value="COX15/CtaA_fam"/>
</dbReference>
<dbReference type="AlphaFoldDB" id="A0A7M7RBY0"/>
<keyword evidence="6" id="KW-0560">Oxidoreductase</keyword>
<dbReference type="GeneID" id="575210"/>
<evidence type="ECO:0000256" key="6">
    <source>
        <dbReference type="ARBA" id="ARBA00023002"/>
    </source>
</evidence>
<dbReference type="Proteomes" id="UP000007110">
    <property type="component" value="Unassembled WGS sequence"/>
</dbReference>
<dbReference type="PANTHER" id="PTHR23289">
    <property type="entry name" value="CYTOCHROME C OXIDASE ASSEMBLY PROTEIN COX15"/>
    <property type="match status" value="1"/>
</dbReference>
<keyword evidence="9 12" id="KW-0472">Membrane</keyword>
<comment type="catalytic activity">
    <reaction evidence="11">
        <text>Fe(II)-heme o + 2 A + H2O = Fe(II)-heme a + 2 AH2</text>
        <dbReference type="Rhea" id="RHEA:63388"/>
        <dbReference type="ChEBI" id="CHEBI:13193"/>
        <dbReference type="ChEBI" id="CHEBI:15377"/>
        <dbReference type="ChEBI" id="CHEBI:17499"/>
        <dbReference type="ChEBI" id="CHEBI:60530"/>
        <dbReference type="ChEBI" id="CHEBI:61715"/>
        <dbReference type="EC" id="1.17.99.9"/>
    </reaction>
    <physiologicalReaction direction="left-to-right" evidence="11">
        <dbReference type="Rhea" id="RHEA:63389"/>
    </physiologicalReaction>
</comment>
<dbReference type="OrthoDB" id="1726137at2759"/>
<evidence type="ECO:0000256" key="11">
    <source>
        <dbReference type="ARBA" id="ARBA00048044"/>
    </source>
</evidence>
<protein>
    <recommendedName>
        <fullName evidence="15">Cytochrome c oxidase assembly protein COX15 homolog</fullName>
    </recommendedName>
</protein>
<evidence type="ECO:0000256" key="1">
    <source>
        <dbReference type="ARBA" id="ARBA00001970"/>
    </source>
</evidence>
<dbReference type="PANTHER" id="PTHR23289:SF2">
    <property type="entry name" value="CYTOCHROME C OXIDASE ASSEMBLY PROTEIN COX15 HOMOLOG"/>
    <property type="match status" value="1"/>
</dbReference>
<reference evidence="13" key="2">
    <citation type="submission" date="2021-01" db="UniProtKB">
        <authorList>
            <consortium name="EnsemblMetazoa"/>
        </authorList>
    </citation>
    <scope>IDENTIFICATION</scope>
</reference>
<comment type="subcellular location">
    <subcellularLocation>
        <location evidence="2">Membrane</location>
        <topology evidence="2">Multi-pass membrane protein</topology>
    </subcellularLocation>
</comment>
<evidence type="ECO:0000256" key="9">
    <source>
        <dbReference type="ARBA" id="ARBA00023136"/>
    </source>
</evidence>
<keyword evidence="7" id="KW-0408">Iron</keyword>
<dbReference type="GO" id="GO:0046872">
    <property type="term" value="F:metal ion binding"/>
    <property type="evidence" value="ECO:0007669"/>
    <property type="project" value="UniProtKB-KW"/>
</dbReference>
<accession>A0A7M7RBY0</accession>
<sequence length="435" mass="48345">MFLLRPQCFRVSSNILDRAGVQKGLHCIQRNSCSRCLQQQQKSATCRVGSLSLTRGGLVQFLKPKVHMVLKPSRVQTTVAATVANTISPRAEKIVGAWLLGCCGMIAGTVVLGGVTRLTESGLSMTDWHLIKGMRPPTTQEQWEAEFERYKQFPEYKYVHKGITLQQFKFIWTMEYSHRMWGRAIGLAFFIPAAIFWKKGWISKSLKPRLGIYGSLLVFQGLLGWFMVKSGLEEPAKHDIPRVSQYRLAAHLGSAFVLYSLMLWGGLSQILKPLTIANSKNLSLLRKCAHGSMAIIFTTAMSGAFVAGLDAGLVYNSFPKMADKWIPEDIMALDPKYKNVFENPTTVQFDHRILGTTTGATVAGLWLLARRVPLPSRARLAVNCMVGMVGVQITLGICTLLYFVPTSLAAAHQSGSLTLLSLALWFAHELRRIPK</sequence>
<keyword evidence="3 12" id="KW-0812">Transmembrane</keyword>
<feature type="transmembrane region" description="Helical" evidence="12">
    <location>
        <begin position="95"/>
        <end position="115"/>
    </location>
</feature>
<dbReference type="GO" id="GO:0005743">
    <property type="term" value="C:mitochondrial inner membrane"/>
    <property type="evidence" value="ECO:0000318"/>
    <property type="project" value="GO_Central"/>
</dbReference>
<evidence type="ECO:0000313" key="14">
    <source>
        <dbReference type="Proteomes" id="UP000007110"/>
    </source>
</evidence>
<dbReference type="Pfam" id="PF02628">
    <property type="entry name" value="COX15-CtaA"/>
    <property type="match status" value="1"/>
</dbReference>
<feature type="transmembrane region" description="Helical" evidence="12">
    <location>
        <begin position="210"/>
        <end position="228"/>
    </location>
</feature>
<proteinExistence type="inferred from homology"/>
<evidence type="ECO:0000256" key="8">
    <source>
        <dbReference type="ARBA" id="ARBA00023133"/>
    </source>
</evidence>
<organism evidence="13 14">
    <name type="scientific">Strongylocentrotus purpuratus</name>
    <name type="common">Purple sea urchin</name>
    <dbReference type="NCBI Taxonomy" id="7668"/>
    <lineage>
        <taxon>Eukaryota</taxon>
        <taxon>Metazoa</taxon>
        <taxon>Echinodermata</taxon>
        <taxon>Eleutherozoa</taxon>
        <taxon>Echinozoa</taxon>
        <taxon>Echinoidea</taxon>
        <taxon>Euechinoidea</taxon>
        <taxon>Echinacea</taxon>
        <taxon>Camarodonta</taxon>
        <taxon>Echinidea</taxon>
        <taxon>Strongylocentrotidae</taxon>
        <taxon>Strongylocentrotus</taxon>
    </lineage>
</organism>
<dbReference type="HAMAP" id="MF_01665">
    <property type="entry name" value="HemeA_synth_type2"/>
    <property type="match status" value="1"/>
</dbReference>
<evidence type="ECO:0000256" key="2">
    <source>
        <dbReference type="ARBA" id="ARBA00004141"/>
    </source>
</evidence>
<feature type="transmembrane region" description="Helical" evidence="12">
    <location>
        <begin position="288"/>
        <end position="309"/>
    </location>
</feature>
<dbReference type="OMA" id="AFVCYSW"/>
<evidence type="ECO:0000313" key="13">
    <source>
        <dbReference type="EnsemblMetazoa" id="XP_780720"/>
    </source>
</evidence>
<dbReference type="EnsemblMetazoa" id="XM_775627">
    <property type="protein sequence ID" value="XP_780720"/>
    <property type="gene ID" value="LOC575210"/>
</dbReference>
<dbReference type="GO" id="GO:0006784">
    <property type="term" value="P:heme A biosynthetic process"/>
    <property type="evidence" value="ECO:0000318"/>
    <property type="project" value="GO_Central"/>
</dbReference>
<evidence type="ECO:0000256" key="5">
    <source>
        <dbReference type="ARBA" id="ARBA00022989"/>
    </source>
</evidence>
<evidence type="ECO:0000256" key="4">
    <source>
        <dbReference type="ARBA" id="ARBA00022723"/>
    </source>
</evidence>
<dbReference type="GO" id="GO:0120547">
    <property type="term" value="F:heme A synthase activity"/>
    <property type="evidence" value="ECO:0007669"/>
    <property type="project" value="UniProtKB-EC"/>
</dbReference>
<feature type="transmembrane region" description="Helical" evidence="12">
    <location>
        <begin position="380"/>
        <end position="404"/>
    </location>
</feature>
<name>A0A7M7RBY0_STRPU</name>
<evidence type="ECO:0008006" key="15">
    <source>
        <dbReference type="Google" id="ProtNLM"/>
    </source>
</evidence>
<dbReference type="GO" id="GO:0016653">
    <property type="term" value="F:oxidoreductase activity, acting on NAD(P)H, heme protein as acceptor"/>
    <property type="evidence" value="ECO:0000318"/>
    <property type="project" value="GO_Central"/>
</dbReference>
<evidence type="ECO:0000256" key="7">
    <source>
        <dbReference type="ARBA" id="ARBA00023004"/>
    </source>
</evidence>
<dbReference type="InterPro" id="IPR023754">
    <property type="entry name" value="HemeA_Synthase_type2"/>
</dbReference>
<evidence type="ECO:0000256" key="3">
    <source>
        <dbReference type="ARBA" id="ARBA00022692"/>
    </source>
</evidence>
<dbReference type="CTD" id="1355"/>
<reference evidence="14" key="1">
    <citation type="submission" date="2015-02" db="EMBL/GenBank/DDBJ databases">
        <title>Genome sequencing for Strongylocentrotus purpuratus.</title>
        <authorList>
            <person name="Murali S."/>
            <person name="Liu Y."/>
            <person name="Vee V."/>
            <person name="English A."/>
            <person name="Wang M."/>
            <person name="Skinner E."/>
            <person name="Han Y."/>
            <person name="Muzny D.M."/>
            <person name="Worley K.C."/>
            <person name="Gibbs R.A."/>
        </authorList>
    </citation>
    <scope>NUCLEOTIDE SEQUENCE</scope>
</reference>
<comment type="cofactor">
    <cofactor evidence="1">
        <name>heme b</name>
        <dbReference type="ChEBI" id="CHEBI:60344"/>
    </cofactor>
</comment>